<evidence type="ECO:0000256" key="1">
    <source>
        <dbReference type="SAM" id="Phobius"/>
    </source>
</evidence>
<comment type="caution">
    <text evidence="3">The sequence shown here is derived from an EMBL/GenBank/DDBJ whole genome shotgun (WGS) entry which is preliminary data.</text>
</comment>
<sequence length="245" mass="27337">MSSLSSDPSALVFQALVLPLLWCLPPLLVLLGTRLLLPRWRGWQGERIVGRRLEALFPEVLHGVVLPDGRGGLTQIDHLALTPRGLLVVETKHYRGAIQGAAEATHWVQLIGRRRYPFVNPLHQNRRHVRAVEALGLGQPVHARVVFTDGARFVDAVPAGVSRCATLARDLGTLRGGRVGRAKLAAWTRLRGQVRRGWFARWRHRRQVERRHGRDDRTRLGKALLGAAGALAGLLWWRVWGSVGL</sequence>
<dbReference type="AlphaFoldDB" id="A0A4R4AAH2"/>
<reference evidence="3 4" key="1">
    <citation type="submission" date="2019-03" db="EMBL/GenBank/DDBJ databases">
        <title>Genomic Encyclopedia of Type Strains, Phase IV (KMG-IV): sequencing the most valuable type-strain genomes for metagenomic binning, comparative biology and taxonomic classification.</title>
        <authorList>
            <person name="Goeker M."/>
        </authorList>
    </citation>
    <scope>NUCLEOTIDE SEQUENCE [LARGE SCALE GENOMIC DNA]</scope>
    <source>
        <strain evidence="3 4">DSM 203</strain>
    </source>
</reference>
<dbReference type="EMBL" id="SMDC01000005">
    <property type="protein sequence ID" value="TCW35982.1"/>
    <property type="molecule type" value="Genomic_DNA"/>
</dbReference>
<keyword evidence="1" id="KW-0812">Transmembrane</keyword>
<dbReference type="InterPro" id="IPR011528">
    <property type="entry name" value="NERD"/>
</dbReference>
<keyword evidence="1" id="KW-1133">Transmembrane helix</keyword>
<dbReference type="Proteomes" id="UP000295247">
    <property type="component" value="Unassembled WGS sequence"/>
</dbReference>
<dbReference type="Pfam" id="PF08378">
    <property type="entry name" value="NERD"/>
    <property type="match status" value="1"/>
</dbReference>
<accession>A0A4R4AAH2</accession>
<organism evidence="3 4">
    <name type="scientific">Marichromatium gracile</name>
    <name type="common">Chromatium gracile</name>
    <dbReference type="NCBI Taxonomy" id="1048"/>
    <lineage>
        <taxon>Bacteria</taxon>
        <taxon>Pseudomonadati</taxon>
        <taxon>Pseudomonadota</taxon>
        <taxon>Gammaproteobacteria</taxon>
        <taxon>Chromatiales</taxon>
        <taxon>Chromatiaceae</taxon>
        <taxon>Marichromatium</taxon>
    </lineage>
</organism>
<dbReference type="PROSITE" id="PS50965">
    <property type="entry name" value="NERD"/>
    <property type="match status" value="1"/>
</dbReference>
<evidence type="ECO:0000259" key="2">
    <source>
        <dbReference type="PROSITE" id="PS50965"/>
    </source>
</evidence>
<feature type="transmembrane region" description="Helical" evidence="1">
    <location>
        <begin position="220"/>
        <end position="239"/>
    </location>
</feature>
<name>A0A4R4AAH2_MARGR</name>
<feature type="transmembrane region" description="Helical" evidence="1">
    <location>
        <begin position="12"/>
        <end position="37"/>
    </location>
</feature>
<feature type="domain" description="NERD" evidence="2">
    <location>
        <begin position="41"/>
        <end position="155"/>
    </location>
</feature>
<keyword evidence="1" id="KW-0472">Membrane</keyword>
<evidence type="ECO:0000313" key="3">
    <source>
        <dbReference type="EMBL" id="TCW35982.1"/>
    </source>
</evidence>
<gene>
    <name evidence="3" type="ORF">EDC29_105157</name>
</gene>
<proteinExistence type="predicted"/>
<protein>
    <submittedName>
        <fullName evidence="3">Nuclease-like protein</fullName>
    </submittedName>
</protein>
<evidence type="ECO:0000313" key="4">
    <source>
        <dbReference type="Proteomes" id="UP000295247"/>
    </source>
</evidence>